<keyword evidence="8" id="KW-1185">Reference proteome</keyword>
<evidence type="ECO:0000259" key="6">
    <source>
        <dbReference type="PROSITE" id="PS50011"/>
    </source>
</evidence>
<keyword evidence="2 5" id="KW-0547">Nucleotide-binding</keyword>
<evidence type="ECO:0000256" key="2">
    <source>
        <dbReference type="ARBA" id="ARBA00022741"/>
    </source>
</evidence>
<evidence type="ECO:0000313" key="8">
    <source>
        <dbReference type="Proteomes" id="UP000683497"/>
    </source>
</evidence>
<dbReference type="PANTHER" id="PTHR43289">
    <property type="entry name" value="MITOGEN-ACTIVATED PROTEIN KINASE KINASE KINASE 20-RELATED"/>
    <property type="match status" value="1"/>
</dbReference>
<dbReference type="InterPro" id="IPR000719">
    <property type="entry name" value="Prot_kinase_dom"/>
</dbReference>
<keyword evidence="3 7" id="KW-0418">Kinase</keyword>
<dbReference type="Proteomes" id="UP000683497">
    <property type="component" value="Chromosome"/>
</dbReference>
<proteinExistence type="predicted"/>
<dbReference type="PROSITE" id="PS50011">
    <property type="entry name" value="PROTEIN_KINASE_DOM"/>
    <property type="match status" value="1"/>
</dbReference>
<feature type="domain" description="Protein kinase" evidence="6">
    <location>
        <begin position="9"/>
        <end position="244"/>
    </location>
</feature>
<dbReference type="SUPFAM" id="SSF56112">
    <property type="entry name" value="Protein kinase-like (PK-like)"/>
    <property type="match status" value="1"/>
</dbReference>
<accession>A0ABX8JSQ6</accession>
<protein>
    <submittedName>
        <fullName evidence="7">Protein kinase family protein</fullName>
    </submittedName>
</protein>
<dbReference type="Pfam" id="PF00069">
    <property type="entry name" value="Pkinase"/>
    <property type="match status" value="1"/>
</dbReference>
<evidence type="ECO:0000256" key="5">
    <source>
        <dbReference type="PROSITE-ProRule" id="PRU10141"/>
    </source>
</evidence>
<dbReference type="InterPro" id="IPR011009">
    <property type="entry name" value="Kinase-like_dom_sf"/>
</dbReference>
<evidence type="ECO:0000256" key="1">
    <source>
        <dbReference type="ARBA" id="ARBA00022679"/>
    </source>
</evidence>
<dbReference type="PANTHER" id="PTHR43289:SF6">
    <property type="entry name" value="SERINE_THREONINE-PROTEIN KINASE NEKL-3"/>
    <property type="match status" value="1"/>
</dbReference>
<reference evidence="7 8" key="1">
    <citation type="submission" date="2021-06" db="EMBL/GenBank/DDBJ databases">
        <title>Leclercia pneumoniae sp. nov.</title>
        <authorList>
            <person name="Hoenemann M."/>
            <person name="Viehweger A."/>
            <person name="Dietze N."/>
        </authorList>
    </citation>
    <scope>NUCLEOTIDE SEQUENCE [LARGE SCALE GENOMIC DNA]</scope>
    <source>
        <strain evidence="8">49125</strain>
    </source>
</reference>
<dbReference type="InterPro" id="IPR017441">
    <property type="entry name" value="Protein_kinase_ATP_BS"/>
</dbReference>
<evidence type="ECO:0000256" key="3">
    <source>
        <dbReference type="ARBA" id="ARBA00022777"/>
    </source>
</evidence>
<dbReference type="CDD" id="cd00180">
    <property type="entry name" value="PKc"/>
    <property type="match status" value="1"/>
</dbReference>
<dbReference type="Gene3D" id="1.10.510.10">
    <property type="entry name" value="Transferase(Phosphotransferase) domain 1"/>
    <property type="match status" value="1"/>
</dbReference>
<evidence type="ECO:0000313" key="7">
    <source>
        <dbReference type="EMBL" id="QWW78048.1"/>
    </source>
</evidence>
<keyword evidence="4 5" id="KW-0067">ATP-binding</keyword>
<evidence type="ECO:0000256" key="4">
    <source>
        <dbReference type="ARBA" id="ARBA00022840"/>
    </source>
</evidence>
<dbReference type="RefSeq" id="WP_207293506.1">
    <property type="nucleotide sequence ID" value="NZ_CP071383.1"/>
</dbReference>
<dbReference type="EMBL" id="CP076838">
    <property type="protein sequence ID" value="QWW78048.1"/>
    <property type="molecule type" value="Genomic_DNA"/>
</dbReference>
<dbReference type="GO" id="GO:0016301">
    <property type="term" value="F:kinase activity"/>
    <property type="evidence" value="ECO:0007669"/>
    <property type="project" value="UniProtKB-KW"/>
</dbReference>
<sequence>MIPHSSYFIELHNGLGEGSFGNVEKVTIRNSKKEDCGEFARKILVNHHSDPLLEARFRREVMSQDTCLHTNVVRIILCNLISPPLWYVMELGECTLEDEIKAGQLQQADKIKIAQMITSGVAHIHSKGFLHRDIKPQNILKCPNGVYKISDFGLARHMDPDEASQILTQVGHFPRTPRYFDHNVVLNGYSPQSDIFSIGIVLEELNIAGFDDIIARCTDRRLQKRYLNAEQLLNDINKHMEQNK</sequence>
<dbReference type="SMART" id="SM00220">
    <property type="entry name" value="S_TKc"/>
    <property type="match status" value="1"/>
</dbReference>
<feature type="binding site" evidence="5">
    <location>
        <position position="42"/>
    </location>
    <ligand>
        <name>ATP</name>
        <dbReference type="ChEBI" id="CHEBI:30616"/>
    </ligand>
</feature>
<name>A0ABX8JSQ6_9ENTR</name>
<keyword evidence="1 7" id="KW-0808">Transferase</keyword>
<dbReference type="PROSITE" id="PS00107">
    <property type="entry name" value="PROTEIN_KINASE_ATP"/>
    <property type="match status" value="1"/>
</dbReference>
<organism evidence="7 8">
    <name type="scientific">Leclercia pneumoniae</name>
    <dbReference type="NCBI Taxonomy" id="2815358"/>
    <lineage>
        <taxon>Bacteria</taxon>
        <taxon>Pseudomonadati</taxon>
        <taxon>Pseudomonadota</taxon>
        <taxon>Gammaproteobacteria</taxon>
        <taxon>Enterobacterales</taxon>
        <taxon>Enterobacteriaceae</taxon>
        <taxon>Leclercia</taxon>
    </lineage>
</organism>
<gene>
    <name evidence="7" type="ORF">KQ929_12250</name>
</gene>